<dbReference type="Proteomes" id="UP001500469">
    <property type="component" value="Unassembled WGS sequence"/>
</dbReference>
<evidence type="ECO:0000259" key="2">
    <source>
        <dbReference type="Pfam" id="PF13699"/>
    </source>
</evidence>
<keyword evidence="4" id="KW-1185">Reference proteome</keyword>
<feature type="region of interest" description="Disordered" evidence="1">
    <location>
        <begin position="1"/>
        <end position="175"/>
    </location>
</feature>
<evidence type="ECO:0000313" key="4">
    <source>
        <dbReference type="Proteomes" id="UP001500469"/>
    </source>
</evidence>
<evidence type="ECO:0000256" key="1">
    <source>
        <dbReference type="SAM" id="MobiDB-lite"/>
    </source>
</evidence>
<evidence type="ECO:0000313" key="3">
    <source>
        <dbReference type="EMBL" id="GAA0879198.1"/>
    </source>
</evidence>
<feature type="compositionally biased region" description="Polar residues" evidence="1">
    <location>
        <begin position="54"/>
        <end position="68"/>
    </location>
</feature>
<feature type="compositionally biased region" description="Low complexity" evidence="1">
    <location>
        <begin position="69"/>
        <end position="85"/>
    </location>
</feature>
<sequence>METQQERKKPSSSPIGQRRGSFFAPVPVQAKLTVNKPGDSYEQEADSVAEQVVSRLSQADPSLGSNKRTSSITSTATGGSASGESNPLTISKPAASNFTAVQTKCADCEAEEKDKQEDEIQRKTEPHISLQAEGDDEEESTIMAMHGLPSQPTVSSETASQLYASKGSGDPLPKNTKSEMEKGFGVDFSNVRIHTNSGAETMSKNLGAQAFTHGSDIYFNSGKYDTQSQGGKKLLAHELTHVVQQNSNNSGKIMRIPDESGIEESPPRYSFSTNCAWIDWEHANPGMTRQLIDAVQDASDRMATSGSTVPERIFAPRMESSGGPVFLSGVTPVAHIKRVLTSDEVLQVALRIFMLQSLGFEALQNWTDSIGSSSFSEEDLSSNLIAFYMAARSFNRSNVETICDVWDSARSLSKFNGYTFNKRISFHPGSLLPAGGAWPSDFSTIVPAATGGSLMDTPTALFETTLSSFSRGLGEYEMIANPSLAITSLDSGGTTIDISGTLSGSTNGPHFEVRPIVPGHSLRARWMIRDASNNRYRMRGNDESFVDHYGDQLNAYINAPTRTVLRDNGISNATVLCRVIVGREGEDATLVRLLELPVNFVW</sequence>
<protein>
    <recommendedName>
        <fullName evidence="2">eCIS core domain-containing protein</fullName>
    </recommendedName>
</protein>
<dbReference type="InterPro" id="IPR025295">
    <property type="entry name" value="eCIS_core_dom"/>
</dbReference>
<dbReference type="EMBL" id="BAAAFI010000010">
    <property type="protein sequence ID" value="GAA0879198.1"/>
    <property type="molecule type" value="Genomic_DNA"/>
</dbReference>
<feature type="compositionally biased region" description="Polar residues" evidence="1">
    <location>
        <begin position="86"/>
        <end position="102"/>
    </location>
</feature>
<accession>A0ABP3YDV9</accession>
<feature type="compositionally biased region" description="Polar residues" evidence="1">
    <location>
        <begin position="150"/>
        <end position="163"/>
    </location>
</feature>
<feature type="domain" description="eCIS core" evidence="2">
    <location>
        <begin position="171"/>
        <end position="247"/>
    </location>
</feature>
<proteinExistence type="predicted"/>
<comment type="caution">
    <text evidence="3">The sequence shown here is derived from an EMBL/GenBank/DDBJ whole genome shotgun (WGS) entry which is preliminary data.</text>
</comment>
<reference evidence="4" key="1">
    <citation type="journal article" date="2019" name="Int. J. Syst. Evol. Microbiol.">
        <title>The Global Catalogue of Microorganisms (GCM) 10K type strain sequencing project: providing services to taxonomists for standard genome sequencing and annotation.</title>
        <authorList>
            <consortium name="The Broad Institute Genomics Platform"/>
            <consortium name="The Broad Institute Genome Sequencing Center for Infectious Disease"/>
            <person name="Wu L."/>
            <person name="Ma J."/>
        </authorList>
    </citation>
    <scope>NUCLEOTIDE SEQUENCE [LARGE SCALE GENOMIC DNA]</scope>
    <source>
        <strain evidence="4">JCM 16112</strain>
    </source>
</reference>
<feature type="compositionally biased region" description="Basic and acidic residues" evidence="1">
    <location>
        <begin position="112"/>
        <end position="126"/>
    </location>
</feature>
<organism evidence="3 4">
    <name type="scientific">Algoriphagus jejuensis</name>
    <dbReference type="NCBI Taxonomy" id="419934"/>
    <lineage>
        <taxon>Bacteria</taxon>
        <taxon>Pseudomonadati</taxon>
        <taxon>Bacteroidota</taxon>
        <taxon>Cytophagia</taxon>
        <taxon>Cytophagales</taxon>
        <taxon>Cyclobacteriaceae</taxon>
        <taxon>Algoriphagus</taxon>
    </lineage>
</organism>
<gene>
    <name evidence="3" type="ORF">GCM10009119_21660</name>
</gene>
<dbReference type="Pfam" id="PF13699">
    <property type="entry name" value="eCIS_core"/>
    <property type="match status" value="1"/>
</dbReference>
<name>A0ABP3YDV9_9BACT</name>
<dbReference type="RefSeq" id="WP_343851361.1">
    <property type="nucleotide sequence ID" value="NZ_BAAAFI010000010.1"/>
</dbReference>